<dbReference type="AlphaFoldDB" id="A0A9Q0IYG9"/>
<accession>A0A9Q0IYG9</accession>
<proteinExistence type="predicted"/>
<feature type="non-terminal residue" evidence="1">
    <location>
        <position position="74"/>
    </location>
</feature>
<sequence>MHMLTRAGWNSSPSHTPGLLSSGPLTLTLPDFCLSPGISTSHLCLGGAKMDEAEKYQQRLQAIAETANTAEAAE</sequence>
<name>A0A9Q0IYG9_9TELE</name>
<evidence type="ECO:0000313" key="1">
    <source>
        <dbReference type="EMBL" id="KAJ3614381.1"/>
    </source>
</evidence>
<protein>
    <submittedName>
        <fullName evidence="1">Uncharacterized protein</fullName>
    </submittedName>
</protein>
<gene>
    <name evidence="1" type="ORF">NHX12_017955</name>
</gene>
<keyword evidence="2" id="KW-1185">Reference proteome</keyword>
<reference evidence="1" key="1">
    <citation type="submission" date="2022-07" db="EMBL/GenBank/DDBJ databases">
        <title>Chromosome-level genome of Muraenolepis orangiensis.</title>
        <authorList>
            <person name="Kim J."/>
        </authorList>
    </citation>
    <scope>NUCLEOTIDE SEQUENCE</scope>
    <source>
        <strain evidence="1">KU_S4_2022</strain>
        <tissue evidence="1">Muscle</tissue>
    </source>
</reference>
<dbReference type="EMBL" id="JANIIK010000034">
    <property type="protein sequence ID" value="KAJ3614381.1"/>
    <property type="molecule type" value="Genomic_DNA"/>
</dbReference>
<organism evidence="1 2">
    <name type="scientific">Muraenolepis orangiensis</name>
    <name type="common">Patagonian moray cod</name>
    <dbReference type="NCBI Taxonomy" id="630683"/>
    <lineage>
        <taxon>Eukaryota</taxon>
        <taxon>Metazoa</taxon>
        <taxon>Chordata</taxon>
        <taxon>Craniata</taxon>
        <taxon>Vertebrata</taxon>
        <taxon>Euteleostomi</taxon>
        <taxon>Actinopterygii</taxon>
        <taxon>Neopterygii</taxon>
        <taxon>Teleostei</taxon>
        <taxon>Neoteleostei</taxon>
        <taxon>Acanthomorphata</taxon>
        <taxon>Zeiogadaria</taxon>
        <taxon>Gadariae</taxon>
        <taxon>Gadiformes</taxon>
        <taxon>Muraenolepidoidei</taxon>
        <taxon>Muraenolepididae</taxon>
        <taxon>Muraenolepis</taxon>
    </lineage>
</organism>
<comment type="caution">
    <text evidence="1">The sequence shown here is derived from an EMBL/GenBank/DDBJ whole genome shotgun (WGS) entry which is preliminary data.</text>
</comment>
<evidence type="ECO:0000313" key="2">
    <source>
        <dbReference type="Proteomes" id="UP001148018"/>
    </source>
</evidence>
<dbReference type="Proteomes" id="UP001148018">
    <property type="component" value="Unassembled WGS sequence"/>
</dbReference>